<dbReference type="WBParaSite" id="PDA_v2.g9063.t1">
    <property type="protein sequence ID" value="PDA_v2.g9063.t1"/>
    <property type="gene ID" value="PDA_v2.g9063"/>
</dbReference>
<dbReference type="SUPFAM" id="SSF144000">
    <property type="entry name" value="Oxysterol-binding protein-like"/>
    <property type="match status" value="1"/>
</dbReference>
<dbReference type="InterPro" id="IPR037239">
    <property type="entry name" value="OSBP_sf"/>
</dbReference>
<proteinExistence type="predicted"/>
<evidence type="ECO:0000313" key="1">
    <source>
        <dbReference type="Proteomes" id="UP000887578"/>
    </source>
</evidence>
<dbReference type="Proteomes" id="UP000887578">
    <property type="component" value="Unplaced"/>
</dbReference>
<dbReference type="Gene3D" id="3.30.70.3490">
    <property type="match status" value="1"/>
</dbReference>
<evidence type="ECO:0000313" key="2">
    <source>
        <dbReference type="WBParaSite" id="PDA_v2.g9063.t1"/>
    </source>
</evidence>
<accession>A0A914RBQ2</accession>
<dbReference type="AlphaFoldDB" id="A0A914RBQ2"/>
<keyword evidence="1" id="KW-1185">Reference proteome</keyword>
<organism evidence="1 2">
    <name type="scientific">Panagrolaimus davidi</name>
    <dbReference type="NCBI Taxonomy" id="227884"/>
    <lineage>
        <taxon>Eukaryota</taxon>
        <taxon>Metazoa</taxon>
        <taxon>Ecdysozoa</taxon>
        <taxon>Nematoda</taxon>
        <taxon>Chromadorea</taxon>
        <taxon>Rhabditida</taxon>
        <taxon>Tylenchina</taxon>
        <taxon>Panagrolaimomorpha</taxon>
        <taxon>Panagrolaimoidea</taxon>
        <taxon>Panagrolaimidae</taxon>
        <taxon>Panagrolaimus</taxon>
    </lineage>
</organism>
<reference evidence="2" key="1">
    <citation type="submission" date="2022-11" db="UniProtKB">
        <authorList>
            <consortium name="WormBaseParasite"/>
        </authorList>
    </citation>
    <scope>IDENTIFICATION</scope>
</reference>
<protein>
    <submittedName>
        <fullName evidence="2">Uncharacterized protein</fullName>
    </submittedName>
</protein>
<name>A0A914RBQ2_9BILA</name>
<sequence length="126" mass="15036">MTLKGEWNNVIFAKPFRGKEFIFVDVKEKPEVPKECETVAKQGNRESRKLWRHVTCALFRNKIDIATDAKIWIEQRQRDEAQKRRKSGKEYHPKLFERNGDNWIFKYSLEGKKKQFSGSFEGKKEL</sequence>